<feature type="transmembrane region" description="Helical" evidence="1">
    <location>
        <begin position="6"/>
        <end position="24"/>
    </location>
</feature>
<protein>
    <submittedName>
        <fullName evidence="2">DUF4181 domain-containing protein</fullName>
    </submittedName>
</protein>
<evidence type="ECO:0000313" key="3">
    <source>
        <dbReference type="Proteomes" id="UP001601059"/>
    </source>
</evidence>
<gene>
    <name evidence="2" type="ORF">ACFYKX_03915</name>
</gene>
<dbReference type="RefSeq" id="WP_389358240.1">
    <property type="nucleotide sequence ID" value="NZ_JBIACK010000001.1"/>
</dbReference>
<keyword evidence="1" id="KW-1133">Transmembrane helix</keyword>
<comment type="caution">
    <text evidence="2">The sequence shown here is derived from an EMBL/GenBank/DDBJ whole genome shotgun (WGS) entry which is preliminary data.</text>
</comment>
<reference evidence="2 3" key="1">
    <citation type="submission" date="2024-08" db="EMBL/GenBank/DDBJ databases">
        <title>Two novel Cytobacillus novel species.</title>
        <authorList>
            <person name="Liu G."/>
        </authorList>
    </citation>
    <scope>NUCLEOTIDE SEQUENCE [LARGE SCALE GENOMIC DNA]</scope>
    <source>
        <strain evidence="2 3">FJAT-54145</strain>
    </source>
</reference>
<dbReference type="Pfam" id="PF13789">
    <property type="entry name" value="DUF4181"/>
    <property type="match status" value="1"/>
</dbReference>
<feature type="transmembrane region" description="Helical" evidence="1">
    <location>
        <begin position="100"/>
        <end position="124"/>
    </location>
</feature>
<keyword evidence="3" id="KW-1185">Reference proteome</keyword>
<dbReference type="EMBL" id="JBIACK010000001">
    <property type="protein sequence ID" value="MFE8699766.1"/>
    <property type="molecule type" value="Genomic_DNA"/>
</dbReference>
<proteinExistence type="predicted"/>
<keyword evidence="1" id="KW-0812">Transmembrane</keyword>
<feature type="transmembrane region" description="Helical" evidence="1">
    <location>
        <begin position="69"/>
        <end position="88"/>
    </location>
</feature>
<dbReference type="InterPro" id="IPR025441">
    <property type="entry name" value="DUF4181"/>
</dbReference>
<keyword evidence="1" id="KW-0472">Membrane</keyword>
<sequence length="125" mass="14471">MNLTNLFIFIIILSLAVIISEKIVRKRFGIKKNKGASRYVNEIHKWGEIILSIGMTIGSLMLVEYNPEAAALFFICYIMVYFGFVWLMQWWYTKESREHIITFVTGTVLILGILITASIPNFIFN</sequence>
<organism evidence="2 3">
    <name type="scientific">Cytobacillus spartinae</name>
    <dbReference type="NCBI Taxonomy" id="3299023"/>
    <lineage>
        <taxon>Bacteria</taxon>
        <taxon>Bacillati</taxon>
        <taxon>Bacillota</taxon>
        <taxon>Bacilli</taxon>
        <taxon>Bacillales</taxon>
        <taxon>Bacillaceae</taxon>
        <taxon>Cytobacillus</taxon>
    </lineage>
</organism>
<name>A0ABW6K6F6_9BACI</name>
<accession>A0ABW6K6F6</accession>
<dbReference type="Proteomes" id="UP001601059">
    <property type="component" value="Unassembled WGS sequence"/>
</dbReference>
<evidence type="ECO:0000256" key="1">
    <source>
        <dbReference type="SAM" id="Phobius"/>
    </source>
</evidence>
<evidence type="ECO:0000313" key="2">
    <source>
        <dbReference type="EMBL" id="MFE8699766.1"/>
    </source>
</evidence>